<reference evidence="2 3" key="1">
    <citation type="submission" date="2016-10" db="EMBL/GenBank/DDBJ databases">
        <authorList>
            <person name="de Groot N.N."/>
        </authorList>
    </citation>
    <scope>NUCLEOTIDE SEQUENCE [LARGE SCALE GENOMIC DNA]</scope>
    <source>
        <strain evidence="2 3">CGMCC 1.8894</strain>
    </source>
</reference>
<dbReference type="Pfam" id="PF07700">
    <property type="entry name" value="HNOB"/>
    <property type="match status" value="1"/>
</dbReference>
<name>A0A1H2U2N0_9RHOB</name>
<dbReference type="Proteomes" id="UP000198539">
    <property type="component" value="Unassembled WGS sequence"/>
</dbReference>
<dbReference type="PANTHER" id="PTHR45655:SF13">
    <property type="entry name" value="SOLUBLE GUANYLATE CYCLASE GCY-32-RELATED"/>
    <property type="match status" value="1"/>
</dbReference>
<proteinExistence type="predicted"/>
<evidence type="ECO:0000313" key="2">
    <source>
        <dbReference type="EMBL" id="SDW50426.1"/>
    </source>
</evidence>
<dbReference type="AlphaFoldDB" id="A0A1H2U2N0"/>
<feature type="domain" description="Heme NO-binding" evidence="1">
    <location>
        <begin position="2"/>
        <end position="156"/>
    </location>
</feature>
<dbReference type="InterPro" id="IPR038158">
    <property type="entry name" value="H-NOX_domain_sf"/>
</dbReference>
<evidence type="ECO:0000313" key="3">
    <source>
        <dbReference type="Proteomes" id="UP000198539"/>
    </source>
</evidence>
<keyword evidence="3" id="KW-1185">Reference proteome</keyword>
<gene>
    <name evidence="2" type="ORF">SAMN04488238_102261</name>
</gene>
<sequence length="203" mass="22571">MHGLIFKALQGFFADTYGPAMWDGITRQAKLEARSFESMLIYDDSCVDDILTAATDRLNRPRSEVLEDIGTYLVSHPRFERLRRLLRFGGVDFTDFLYSIEDLPDRARLAVPDLGLPHMDLTDCRDGAFTLRSTSTMPGYSFVLAGLLRALADDYGVLIMVDDPAHQADAWTLGPNRETLSIRVLDASYAAGRQFDLAAGALS</sequence>
<dbReference type="STRING" id="564137.SAMN04488238_102261"/>
<dbReference type="OrthoDB" id="981203at2"/>
<dbReference type="GO" id="GO:0020037">
    <property type="term" value="F:heme binding"/>
    <property type="evidence" value="ECO:0007669"/>
    <property type="project" value="InterPro"/>
</dbReference>
<accession>A0A1H2U2N0</accession>
<dbReference type="RefSeq" id="WP_092885844.1">
    <property type="nucleotide sequence ID" value="NZ_CP061498.1"/>
</dbReference>
<dbReference type="InterPro" id="IPR024096">
    <property type="entry name" value="NO_sig/Golgi_transp_ligand-bd"/>
</dbReference>
<dbReference type="SUPFAM" id="SSF111126">
    <property type="entry name" value="Ligand-binding domain in the NO signalling and Golgi transport"/>
    <property type="match status" value="1"/>
</dbReference>
<protein>
    <submittedName>
        <fullName evidence="2">Haem-NO-binding</fullName>
    </submittedName>
</protein>
<evidence type="ECO:0000259" key="1">
    <source>
        <dbReference type="Pfam" id="PF07700"/>
    </source>
</evidence>
<organism evidence="2 3">
    <name type="scientific">Roseicitreum antarcticum</name>
    <dbReference type="NCBI Taxonomy" id="564137"/>
    <lineage>
        <taxon>Bacteria</taxon>
        <taxon>Pseudomonadati</taxon>
        <taxon>Pseudomonadota</taxon>
        <taxon>Alphaproteobacteria</taxon>
        <taxon>Rhodobacterales</taxon>
        <taxon>Paracoccaceae</taxon>
        <taxon>Roseicitreum</taxon>
    </lineage>
</organism>
<dbReference type="PANTHER" id="PTHR45655">
    <property type="entry name" value="GUANYLATE CYCLASE SOLUBLE SUBUNIT BETA-2"/>
    <property type="match status" value="1"/>
</dbReference>
<dbReference type="InterPro" id="IPR011644">
    <property type="entry name" value="Heme_NO-bd"/>
</dbReference>
<dbReference type="EMBL" id="FNOM01000002">
    <property type="protein sequence ID" value="SDW50426.1"/>
    <property type="molecule type" value="Genomic_DNA"/>
</dbReference>
<dbReference type="Gene3D" id="3.90.1520.10">
    <property type="entry name" value="H-NOX domain"/>
    <property type="match status" value="1"/>
</dbReference>